<keyword evidence="4" id="KW-1185">Reference proteome</keyword>
<dbReference type="CDD" id="cd00159">
    <property type="entry name" value="RhoGAP"/>
    <property type="match status" value="1"/>
</dbReference>
<gene>
    <name evidence="3" type="ORF">WJX74_009287</name>
</gene>
<dbReference type="InterPro" id="IPR008936">
    <property type="entry name" value="Rho_GTPase_activation_prot"/>
</dbReference>
<dbReference type="SUPFAM" id="SSF48350">
    <property type="entry name" value="GTPase activation domain, GAP"/>
    <property type="match status" value="1"/>
</dbReference>
<evidence type="ECO:0000256" key="1">
    <source>
        <dbReference type="SAM" id="MobiDB-lite"/>
    </source>
</evidence>
<feature type="region of interest" description="Disordered" evidence="1">
    <location>
        <begin position="109"/>
        <end position="133"/>
    </location>
</feature>
<dbReference type="Proteomes" id="UP001438707">
    <property type="component" value="Unassembled WGS sequence"/>
</dbReference>
<dbReference type="PANTHER" id="PTHR47367">
    <property type="entry name" value="AUXIN-REGULATED PROTEIN-LIKE"/>
    <property type="match status" value="1"/>
</dbReference>
<comment type="caution">
    <text evidence="3">The sequence shown here is derived from an EMBL/GenBank/DDBJ whole genome shotgun (WGS) entry which is preliminary data.</text>
</comment>
<evidence type="ECO:0000313" key="3">
    <source>
        <dbReference type="EMBL" id="KAK9837997.1"/>
    </source>
</evidence>
<protein>
    <recommendedName>
        <fullName evidence="2">Rho-GAP domain-containing protein</fullName>
    </recommendedName>
</protein>
<dbReference type="InterPro" id="IPR000198">
    <property type="entry name" value="RhoGAP_dom"/>
</dbReference>
<sequence>MSRSRHYGALSDEDDDEALVTPAAATHDDPFDDHVTSRSLSGKAPGHFVSPEASSANLQQQRTSVAFARTGSLGRATDKPLSMQDKLQAWRKQGAGFANYLRDKAGQVGSSAQSSWQERDWQGTSRGVSERAQAAAATSGEWLSAVTRRTTEAASQQYQRFAGGPLAALCNAEARKPCPRVVIVCCSALVSSGLDTEALFQQDAPMELVHFLLGALEESQGTSLPPPGTSPHILANALKQFFITLAEPLLTYKLMPELLEAGATMPSRASSKVAELPPANRAALELLLETLHRVAGNAVHNGMDAAALGTALAPYLAWLPPPKPNSKGYGGIGQAPEGDMSRLSMGADSSNGSPRIMSHRSDLSDKQLHAVAAVITYLITNFKSASDSSGSLYSMDTSDMLGI</sequence>
<dbReference type="EMBL" id="JALJOS010000006">
    <property type="protein sequence ID" value="KAK9837997.1"/>
    <property type="molecule type" value="Genomic_DNA"/>
</dbReference>
<dbReference type="PANTHER" id="PTHR47367:SF1">
    <property type="entry name" value="OS07G0486500 PROTEIN"/>
    <property type="match status" value="1"/>
</dbReference>
<dbReference type="SMART" id="SM00324">
    <property type="entry name" value="RhoGAP"/>
    <property type="match status" value="1"/>
</dbReference>
<feature type="domain" description="Rho-GAP" evidence="2">
    <location>
        <begin position="164"/>
        <end position="386"/>
    </location>
</feature>
<feature type="region of interest" description="Disordered" evidence="1">
    <location>
        <begin position="340"/>
        <end position="361"/>
    </location>
</feature>
<dbReference type="Pfam" id="PF00620">
    <property type="entry name" value="RhoGAP"/>
    <property type="match status" value="1"/>
</dbReference>
<dbReference type="AlphaFoldDB" id="A0AAW1RWI1"/>
<dbReference type="GO" id="GO:0007165">
    <property type="term" value="P:signal transduction"/>
    <property type="evidence" value="ECO:0007669"/>
    <property type="project" value="InterPro"/>
</dbReference>
<organism evidence="3 4">
    <name type="scientific">Apatococcus lobatus</name>
    <dbReference type="NCBI Taxonomy" id="904363"/>
    <lineage>
        <taxon>Eukaryota</taxon>
        <taxon>Viridiplantae</taxon>
        <taxon>Chlorophyta</taxon>
        <taxon>core chlorophytes</taxon>
        <taxon>Trebouxiophyceae</taxon>
        <taxon>Chlorellales</taxon>
        <taxon>Chlorellaceae</taxon>
        <taxon>Apatococcus</taxon>
    </lineage>
</organism>
<proteinExistence type="predicted"/>
<accession>A0AAW1RWI1</accession>
<name>A0AAW1RWI1_9CHLO</name>
<feature type="compositionally biased region" description="Polar residues" evidence="1">
    <location>
        <begin position="109"/>
        <end position="127"/>
    </location>
</feature>
<evidence type="ECO:0000313" key="4">
    <source>
        <dbReference type="Proteomes" id="UP001438707"/>
    </source>
</evidence>
<dbReference type="PROSITE" id="PS50238">
    <property type="entry name" value="RHOGAP"/>
    <property type="match status" value="1"/>
</dbReference>
<feature type="compositionally biased region" description="Basic and acidic residues" evidence="1">
    <location>
        <begin position="26"/>
        <end position="36"/>
    </location>
</feature>
<feature type="region of interest" description="Disordered" evidence="1">
    <location>
        <begin position="1"/>
        <end position="58"/>
    </location>
</feature>
<evidence type="ECO:0000259" key="2">
    <source>
        <dbReference type="PROSITE" id="PS50238"/>
    </source>
</evidence>
<dbReference type="Gene3D" id="1.10.555.10">
    <property type="entry name" value="Rho GTPase activation protein"/>
    <property type="match status" value="1"/>
</dbReference>
<reference evidence="3 4" key="1">
    <citation type="journal article" date="2024" name="Nat. Commun.">
        <title>Phylogenomics reveals the evolutionary origins of lichenization in chlorophyte algae.</title>
        <authorList>
            <person name="Puginier C."/>
            <person name="Libourel C."/>
            <person name="Otte J."/>
            <person name="Skaloud P."/>
            <person name="Haon M."/>
            <person name="Grisel S."/>
            <person name="Petersen M."/>
            <person name="Berrin J.G."/>
            <person name="Delaux P.M."/>
            <person name="Dal Grande F."/>
            <person name="Keller J."/>
        </authorList>
    </citation>
    <scope>NUCLEOTIDE SEQUENCE [LARGE SCALE GENOMIC DNA]</scope>
    <source>
        <strain evidence="3 4">SAG 2145</strain>
    </source>
</reference>